<gene>
    <name evidence="1" type="ORF">BpHYR1_019731</name>
</gene>
<sequence>MIFDLPIKNLPTTPITSVASRKRLASTEIDSSAKKKSQIRLCNGNKLNFNCDKCNQFHVIMNIFA</sequence>
<accession>A0A3M7PYA8</accession>
<name>A0A3M7PYA8_BRAPC</name>
<reference evidence="1 2" key="1">
    <citation type="journal article" date="2018" name="Sci. Rep.">
        <title>Genomic signatures of local adaptation to the degree of environmental predictability in rotifers.</title>
        <authorList>
            <person name="Franch-Gras L."/>
            <person name="Hahn C."/>
            <person name="Garcia-Roger E.M."/>
            <person name="Carmona M.J."/>
            <person name="Serra M."/>
            <person name="Gomez A."/>
        </authorList>
    </citation>
    <scope>NUCLEOTIDE SEQUENCE [LARGE SCALE GENOMIC DNA]</scope>
    <source>
        <strain evidence="1">HYR1</strain>
    </source>
</reference>
<comment type="caution">
    <text evidence="1">The sequence shown here is derived from an EMBL/GenBank/DDBJ whole genome shotgun (WGS) entry which is preliminary data.</text>
</comment>
<dbReference type="Proteomes" id="UP000276133">
    <property type="component" value="Unassembled WGS sequence"/>
</dbReference>
<dbReference type="EMBL" id="REGN01008290">
    <property type="protein sequence ID" value="RNA03954.1"/>
    <property type="molecule type" value="Genomic_DNA"/>
</dbReference>
<organism evidence="1 2">
    <name type="scientific">Brachionus plicatilis</name>
    <name type="common">Marine rotifer</name>
    <name type="synonym">Brachionus muelleri</name>
    <dbReference type="NCBI Taxonomy" id="10195"/>
    <lineage>
        <taxon>Eukaryota</taxon>
        <taxon>Metazoa</taxon>
        <taxon>Spiralia</taxon>
        <taxon>Gnathifera</taxon>
        <taxon>Rotifera</taxon>
        <taxon>Eurotatoria</taxon>
        <taxon>Monogononta</taxon>
        <taxon>Pseudotrocha</taxon>
        <taxon>Ploima</taxon>
        <taxon>Brachionidae</taxon>
        <taxon>Brachionus</taxon>
    </lineage>
</organism>
<protein>
    <submittedName>
        <fullName evidence="1">Uncharacterized protein</fullName>
    </submittedName>
</protein>
<evidence type="ECO:0000313" key="1">
    <source>
        <dbReference type="EMBL" id="RNA03954.1"/>
    </source>
</evidence>
<keyword evidence="2" id="KW-1185">Reference proteome</keyword>
<evidence type="ECO:0000313" key="2">
    <source>
        <dbReference type="Proteomes" id="UP000276133"/>
    </source>
</evidence>
<dbReference type="AlphaFoldDB" id="A0A3M7PYA8"/>
<proteinExistence type="predicted"/>